<feature type="region of interest" description="Disordered" evidence="1">
    <location>
        <begin position="1"/>
        <end position="24"/>
    </location>
</feature>
<feature type="region of interest" description="Disordered" evidence="1">
    <location>
        <begin position="278"/>
        <end position="365"/>
    </location>
</feature>
<dbReference type="EMBL" id="MLJW01001868">
    <property type="protein sequence ID" value="OIQ76438.1"/>
    <property type="molecule type" value="Genomic_DNA"/>
</dbReference>
<feature type="region of interest" description="Disordered" evidence="1">
    <location>
        <begin position="58"/>
        <end position="92"/>
    </location>
</feature>
<feature type="compositionally biased region" description="Basic and acidic residues" evidence="1">
    <location>
        <begin position="278"/>
        <end position="289"/>
    </location>
</feature>
<sequence length="365" mass="38747">MRPLLGKLGREPVVDRDGRGEHRDGLAVVQRETGAQRELGDEARGRVVDLELLGEASQLADAEPAGAEHRGRGALPRPDQHGDEADDLLGGAGGLGVHDVGVTRWAVGSRRLDERDRVRASATQGEADVPGQHDGVRVLGDEEPALDEPGSGACRRACAVGRGVTHGWAPGQRGQDLARASRSRGQQVGEPAAALRHARRHDRSEAAGERAQGVGEPGRGSQLGGAGPRVPEQGEVGRVVEHGRDVRVGRVESVGEGVGGHRSAEVVHDDGGLEHLHGERVEARDRALDADAAGRSGRERGERRRRGVGQVRSAQHQGDERLVRAVTQVLAESGHPCNDTASRTAARPRVARPPENRAASRRRAR</sequence>
<evidence type="ECO:0000313" key="2">
    <source>
        <dbReference type="EMBL" id="OIQ76438.1"/>
    </source>
</evidence>
<dbReference type="AlphaFoldDB" id="A0A1J5PY83"/>
<feature type="compositionally biased region" description="Gly residues" evidence="1">
    <location>
        <begin position="215"/>
        <end position="227"/>
    </location>
</feature>
<feature type="region of interest" description="Disordered" evidence="1">
    <location>
        <begin position="111"/>
        <end position="152"/>
    </location>
</feature>
<gene>
    <name evidence="2" type="ORF">GALL_418770</name>
</gene>
<proteinExistence type="predicted"/>
<feature type="region of interest" description="Disordered" evidence="1">
    <location>
        <begin position="166"/>
        <end position="244"/>
    </location>
</feature>
<feature type="compositionally biased region" description="Basic and acidic residues" evidence="1">
    <location>
        <begin position="8"/>
        <end position="24"/>
    </location>
</feature>
<comment type="caution">
    <text evidence="2">The sequence shown here is derived from an EMBL/GenBank/DDBJ whole genome shotgun (WGS) entry which is preliminary data.</text>
</comment>
<accession>A0A1J5PY83</accession>
<organism evidence="2">
    <name type="scientific">mine drainage metagenome</name>
    <dbReference type="NCBI Taxonomy" id="410659"/>
    <lineage>
        <taxon>unclassified sequences</taxon>
        <taxon>metagenomes</taxon>
        <taxon>ecological metagenomes</taxon>
    </lineage>
</organism>
<reference evidence="2" key="1">
    <citation type="submission" date="2016-10" db="EMBL/GenBank/DDBJ databases">
        <title>Sequence of Gallionella enrichment culture.</title>
        <authorList>
            <person name="Poehlein A."/>
            <person name="Muehling M."/>
            <person name="Daniel R."/>
        </authorList>
    </citation>
    <scope>NUCLEOTIDE SEQUENCE</scope>
</reference>
<name>A0A1J5PY83_9ZZZZ</name>
<protein>
    <submittedName>
        <fullName evidence="2">Uncharacterized protein</fullName>
    </submittedName>
</protein>
<evidence type="ECO:0000256" key="1">
    <source>
        <dbReference type="SAM" id="MobiDB-lite"/>
    </source>
</evidence>